<proteinExistence type="predicted"/>
<dbReference type="AlphaFoldDB" id="A0A0M3IGF1"/>
<dbReference type="WBParaSite" id="ALUE_0001737001-mRNA-1">
    <property type="protein sequence ID" value="ALUE_0001737001-mRNA-1"/>
    <property type="gene ID" value="ALUE_0001737001"/>
</dbReference>
<protein>
    <submittedName>
        <fullName evidence="2 3">AP2/ERF domain-containing protein</fullName>
    </submittedName>
</protein>
<accession>A0A0M3IGF1</accession>
<evidence type="ECO:0000313" key="1">
    <source>
        <dbReference type="Proteomes" id="UP000036681"/>
    </source>
</evidence>
<dbReference type="WBParaSite" id="ALUE_0002040601-mRNA-1">
    <property type="protein sequence ID" value="ALUE_0002040601-mRNA-1"/>
    <property type="gene ID" value="ALUE_0002040601"/>
</dbReference>
<organism evidence="1 2">
    <name type="scientific">Ascaris lumbricoides</name>
    <name type="common">Giant roundworm</name>
    <dbReference type="NCBI Taxonomy" id="6252"/>
    <lineage>
        <taxon>Eukaryota</taxon>
        <taxon>Metazoa</taxon>
        <taxon>Ecdysozoa</taxon>
        <taxon>Nematoda</taxon>
        <taxon>Chromadorea</taxon>
        <taxon>Rhabditida</taxon>
        <taxon>Spirurina</taxon>
        <taxon>Ascaridomorpha</taxon>
        <taxon>Ascaridoidea</taxon>
        <taxon>Ascarididae</taxon>
        <taxon>Ascaris</taxon>
    </lineage>
</organism>
<keyword evidence="1" id="KW-1185">Reference proteome</keyword>
<name>A0A0M3IGF1_ASCLU</name>
<sequence length="85" mass="10018">MTRKSKLIGRCLNDEMVAHQRRTTQSGKVYVAQFWWSKTFELPIVFASYDYDHEHVRVNLKGQAAANNFLTESHFEFQSTVFKVF</sequence>
<dbReference type="Proteomes" id="UP000036681">
    <property type="component" value="Unplaced"/>
</dbReference>
<evidence type="ECO:0000313" key="2">
    <source>
        <dbReference type="WBParaSite" id="ALUE_0001737001-mRNA-1"/>
    </source>
</evidence>
<reference evidence="2 3" key="1">
    <citation type="submission" date="2017-02" db="UniProtKB">
        <authorList>
            <consortium name="WormBaseParasite"/>
        </authorList>
    </citation>
    <scope>IDENTIFICATION</scope>
</reference>
<evidence type="ECO:0000313" key="3">
    <source>
        <dbReference type="WBParaSite" id="ALUE_0002040601-mRNA-1"/>
    </source>
</evidence>